<keyword evidence="3" id="KW-1185">Reference proteome</keyword>
<dbReference type="AlphaFoldDB" id="A0AAU9XBE7"/>
<reference evidence="2 3" key="1">
    <citation type="submission" date="2022-05" db="EMBL/GenBank/DDBJ databases">
        <authorList>
            <consortium name="Genoscope - CEA"/>
            <person name="William W."/>
        </authorList>
    </citation>
    <scope>NUCLEOTIDE SEQUENCE [LARGE SCALE GENOMIC DNA]</scope>
</reference>
<dbReference type="EMBL" id="CALNXJ010000036">
    <property type="protein sequence ID" value="CAH3142240.1"/>
    <property type="molecule type" value="Genomic_DNA"/>
</dbReference>
<feature type="region of interest" description="Disordered" evidence="1">
    <location>
        <begin position="31"/>
        <end position="50"/>
    </location>
</feature>
<proteinExistence type="predicted"/>
<gene>
    <name evidence="2" type="ORF">PMEA_00020029</name>
</gene>
<evidence type="ECO:0000256" key="1">
    <source>
        <dbReference type="SAM" id="MobiDB-lite"/>
    </source>
</evidence>
<sequence>MLARNVFGANKVKKAVQERWNLLRKKFSKKMSEEGKASEISVEELTERNH</sequence>
<comment type="caution">
    <text evidence="2">The sequence shown here is derived from an EMBL/GenBank/DDBJ whole genome shotgun (WGS) entry which is preliminary data.</text>
</comment>
<protein>
    <recommendedName>
        <fullName evidence="4">MADF domain-containing protein</fullName>
    </recommendedName>
</protein>
<evidence type="ECO:0008006" key="4">
    <source>
        <dbReference type="Google" id="ProtNLM"/>
    </source>
</evidence>
<evidence type="ECO:0000313" key="3">
    <source>
        <dbReference type="Proteomes" id="UP001159428"/>
    </source>
</evidence>
<name>A0AAU9XBE7_9CNID</name>
<evidence type="ECO:0000313" key="2">
    <source>
        <dbReference type="EMBL" id="CAH3142240.1"/>
    </source>
</evidence>
<accession>A0AAU9XBE7</accession>
<dbReference type="Proteomes" id="UP001159428">
    <property type="component" value="Unassembled WGS sequence"/>
</dbReference>
<organism evidence="2 3">
    <name type="scientific">Pocillopora meandrina</name>
    <dbReference type="NCBI Taxonomy" id="46732"/>
    <lineage>
        <taxon>Eukaryota</taxon>
        <taxon>Metazoa</taxon>
        <taxon>Cnidaria</taxon>
        <taxon>Anthozoa</taxon>
        <taxon>Hexacorallia</taxon>
        <taxon>Scleractinia</taxon>
        <taxon>Astrocoeniina</taxon>
        <taxon>Pocilloporidae</taxon>
        <taxon>Pocillopora</taxon>
    </lineage>
</organism>